<dbReference type="RefSeq" id="WP_342835873.1">
    <property type="nucleotide sequence ID" value="NZ_CP046146.1"/>
</dbReference>
<keyword evidence="2" id="KW-0732">Signal</keyword>
<feature type="transmembrane region" description="Helical" evidence="1">
    <location>
        <begin position="163"/>
        <end position="185"/>
    </location>
</feature>
<evidence type="ECO:0000313" key="4">
    <source>
        <dbReference type="EMBL" id="WFG38169.1"/>
    </source>
</evidence>
<reference evidence="4" key="2">
    <citation type="journal article" date="2023" name="Nat. Commun.">
        <title>Cultivation of marine bacteria of the SAR202 clade.</title>
        <authorList>
            <person name="Lim Y."/>
            <person name="Seo J.H."/>
            <person name="Giovannoni S.J."/>
            <person name="Kang I."/>
            <person name="Cho J.C."/>
        </authorList>
    </citation>
    <scope>NUCLEOTIDE SEQUENCE</scope>
    <source>
        <strain evidence="4">JH1073</strain>
    </source>
</reference>
<keyword evidence="5" id="KW-1185">Reference proteome</keyword>
<evidence type="ECO:0000313" key="6">
    <source>
        <dbReference type="Proteomes" id="UP001321249"/>
    </source>
</evidence>
<organism evidence="4 5">
    <name type="scientific">Candidatus Lucifugimonas marina</name>
    <dbReference type="NCBI Taxonomy" id="3038979"/>
    <lineage>
        <taxon>Bacteria</taxon>
        <taxon>Bacillati</taxon>
        <taxon>Chloroflexota</taxon>
        <taxon>Dehalococcoidia</taxon>
        <taxon>SAR202 cluster</taxon>
        <taxon>Candidatus Lucifugimonadales</taxon>
        <taxon>Candidatus Lucifugimonadaceae</taxon>
        <taxon>Candidatus Lucifugimonas</taxon>
    </lineage>
</organism>
<dbReference type="EMBL" id="WMBE01000002">
    <property type="protein sequence ID" value="MDG0866745.1"/>
    <property type="molecule type" value="Genomic_DNA"/>
</dbReference>
<accession>A0AAJ5ZBD4</accession>
<sequence>MLTKSRSKLLLARLVIAIFVIAVVAAGTAAPAVAQDQDEEPIVGYRILDESEAGPFTVQLQISPVAPIVGISRFAVRVRDTATGEDVPDAKVTILGSPAEHGEAQYTLVLNSPVDPTFYLAQLKMETAGVWAIDVGVESELGAGSTIMSAVVSERGRSGSSNLWGQALFGLVSLSFIAGIGWIWYSSKQALKRRDQQRRSK</sequence>
<dbReference type="Proteomes" id="UP001219901">
    <property type="component" value="Chromosome"/>
</dbReference>
<keyword evidence="1" id="KW-0812">Transmembrane</keyword>
<reference evidence="5" key="3">
    <citation type="submission" date="2023-06" db="EMBL/GenBank/DDBJ databases">
        <title>Pangenomics reveal diversification of enzyme families and niche specialization in globally abundant SAR202 bacteria.</title>
        <authorList>
            <person name="Saw J.H.W."/>
        </authorList>
    </citation>
    <scope>NUCLEOTIDE SEQUENCE [LARGE SCALE GENOMIC DNA]</scope>
    <source>
        <strain evidence="5">JH1073</strain>
    </source>
</reference>
<name>A0AAJ5ZBD4_9CHLR</name>
<evidence type="ECO:0000256" key="1">
    <source>
        <dbReference type="SAM" id="Phobius"/>
    </source>
</evidence>
<keyword evidence="1" id="KW-1133">Transmembrane helix</keyword>
<evidence type="ECO:0008006" key="7">
    <source>
        <dbReference type="Google" id="ProtNLM"/>
    </source>
</evidence>
<evidence type="ECO:0000256" key="2">
    <source>
        <dbReference type="SAM" id="SignalP"/>
    </source>
</evidence>
<feature type="chain" id="PRO_5042467923" description="YtkA-like domain-containing protein" evidence="2">
    <location>
        <begin position="35"/>
        <end position="201"/>
    </location>
</feature>
<dbReference type="EMBL" id="CP046147">
    <property type="protein sequence ID" value="WFG38169.1"/>
    <property type="molecule type" value="Genomic_DNA"/>
</dbReference>
<reference evidence="5 6" key="1">
    <citation type="submission" date="2019-11" db="EMBL/GenBank/DDBJ databases">
        <authorList>
            <person name="Cho J.-C."/>
        </authorList>
    </citation>
    <scope>NUCLEOTIDE SEQUENCE [LARGE SCALE GENOMIC DNA]</scope>
    <source>
        <strain evidence="4 5">JH1073</strain>
        <strain evidence="3 6">JH702</strain>
    </source>
</reference>
<keyword evidence="1" id="KW-0472">Membrane</keyword>
<dbReference type="AlphaFoldDB" id="A0AAJ5ZBD4"/>
<feature type="signal peptide" evidence="2">
    <location>
        <begin position="1"/>
        <end position="34"/>
    </location>
</feature>
<dbReference type="Proteomes" id="UP001321249">
    <property type="component" value="Unassembled WGS sequence"/>
</dbReference>
<gene>
    <name evidence="3" type="ORF">GKO46_06610</name>
    <name evidence="4" type="ORF">GKO48_00615</name>
</gene>
<protein>
    <recommendedName>
        <fullName evidence="7">YtkA-like domain-containing protein</fullName>
    </recommendedName>
</protein>
<proteinExistence type="predicted"/>
<evidence type="ECO:0000313" key="5">
    <source>
        <dbReference type="Proteomes" id="UP001219901"/>
    </source>
</evidence>
<evidence type="ECO:0000313" key="3">
    <source>
        <dbReference type="EMBL" id="MDG0866745.1"/>
    </source>
</evidence>